<dbReference type="Proteomes" id="UP000323621">
    <property type="component" value="Unassembled WGS sequence"/>
</dbReference>
<proteinExistence type="predicted"/>
<reference evidence="1 2" key="1">
    <citation type="submission" date="2019-08" db="EMBL/GenBank/DDBJ databases">
        <title>Genomes of Antarctic Bizionia species.</title>
        <authorList>
            <person name="Bowman J.P."/>
        </authorList>
    </citation>
    <scope>NUCLEOTIDE SEQUENCE [LARGE SCALE GENOMIC DNA]</scope>
    <source>
        <strain evidence="1 2">IC164</strain>
    </source>
</reference>
<dbReference type="InterPro" id="IPR029069">
    <property type="entry name" value="HotDog_dom_sf"/>
</dbReference>
<evidence type="ECO:0000313" key="1">
    <source>
        <dbReference type="EMBL" id="TYC15542.1"/>
    </source>
</evidence>
<keyword evidence="2" id="KW-1185">Reference proteome</keyword>
<organism evidence="1 2">
    <name type="scientific">Bizionia gelidisalsuginis</name>
    <dbReference type="NCBI Taxonomy" id="291188"/>
    <lineage>
        <taxon>Bacteria</taxon>
        <taxon>Pseudomonadati</taxon>
        <taxon>Bacteroidota</taxon>
        <taxon>Flavobacteriia</taxon>
        <taxon>Flavobacteriales</taxon>
        <taxon>Flavobacteriaceae</taxon>
        <taxon>Bizionia</taxon>
    </lineage>
</organism>
<sequence>MTLNKMKDHDFILPISNIDVIKQLIPHREPMIMVDGLLHFEDRMARATLTILKENIFIENNRLSETGLLEHMAQTAALHTGYKFKSKNKNVKEGMIAAIKSASILNVPQVNDTIISEVYITYEAEMLSMVSITTTLHDDIIASAQMNTVLKD</sequence>
<comment type="caution">
    <text evidence="1">The sequence shown here is derived from an EMBL/GenBank/DDBJ whole genome shotgun (WGS) entry which is preliminary data.</text>
</comment>
<dbReference type="Gene3D" id="3.10.129.10">
    <property type="entry name" value="Hotdog Thioesterase"/>
    <property type="match status" value="1"/>
</dbReference>
<accession>A0ABY3MCD3</accession>
<name>A0ABY3MCD3_9FLAO</name>
<dbReference type="InterPro" id="IPR016776">
    <property type="entry name" value="ApeP-like_dehydratase"/>
</dbReference>
<gene>
    <name evidence="1" type="ORF">ES677_04165</name>
</gene>
<protein>
    <recommendedName>
        <fullName evidence="3">3-hydroxymyristoyl/3-hydroxydecanoyl-(Acyl carrier protein) dehydratase</fullName>
    </recommendedName>
</protein>
<dbReference type="Pfam" id="PF22817">
    <property type="entry name" value="ApeP-like"/>
    <property type="match status" value="1"/>
</dbReference>
<dbReference type="SUPFAM" id="SSF54637">
    <property type="entry name" value="Thioesterase/thiol ester dehydrase-isomerase"/>
    <property type="match status" value="1"/>
</dbReference>
<dbReference type="EMBL" id="VSKN01000004">
    <property type="protein sequence ID" value="TYC15542.1"/>
    <property type="molecule type" value="Genomic_DNA"/>
</dbReference>
<evidence type="ECO:0000313" key="2">
    <source>
        <dbReference type="Proteomes" id="UP000323621"/>
    </source>
</evidence>
<evidence type="ECO:0008006" key="3">
    <source>
        <dbReference type="Google" id="ProtNLM"/>
    </source>
</evidence>